<keyword evidence="2" id="KW-0255">Endonuclease</keyword>
<feature type="domain" description="Helicase/UvrB N-terminal" evidence="1">
    <location>
        <begin position="3"/>
        <end position="224"/>
    </location>
</feature>
<dbReference type="GO" id="GO:0003677">
    <property type="term" value="F:DNA binding"/>
    <property type="evidence" value="ECO:0007669"/>
    <property type="project" value="InterPro"/>
</dbReference>
<organism evidence="2 3">
    <name type="scientific">Nocardioides silvaticus</name>
    <dbReference type="NCBI Taxonomy" id="2201891"/>
    <lineage>
        <taxon>Bacteria</taxon>
        <taxon>Bacillati</taxon>
        <taxon>Actinomycetota</taxon>
        <taxon>Actinomycetes</taxon>
        <taxon>Propionibacteriales</taxon>
        <taxon>Nocardioidaceae</taxon>
        <taxon>Nocardioides</taxon>
    </lineage>
</organism>
<comment type="caution">
    <text evidence="2">The sequence shown here is derived from an EMBL/GenBank/DDBJ whole genome shotgun (WGS) entry which is preliminary data.</text>
</comment>
<accession>A0A316TPT9</accession>
<evidence type="ECO:0000313" key="2">
    <source>
        <dbReference type="EMBL" id="PWN04252.1"/>
    </source>
</evidence>
<evidence type="ECO:0000259" key="1">
    <source>
        <dbReference type="Pfam" id="PF04851"/>
    </source>
</evidence>
<keyword evidence="2" id="KW-0540">Nuclease</keyword>
<dbReference type="InterPro" id="IPR027417">
    <property type="entry name" value="P-loop_NTPase"/>
</dbReference>
<proteinExistence type="predicted"/>
<dbReference type="Gene3D" id="3.40.50.300">
    <property type="entry name" value="P-loop containing nucleotide triphosphate hydrolases"/>
    <property type="match status" value="2"/>
</dbReference>
<protein>
    <submittedName>
        <fullName evidence="2">Type III restriction endonuclease subunit R</fullName>
    </submittedName>
</protein>
<sequence length="872" mass="97507">MRFELHPYQRDAVGKVLDNLERARVAFHRDGENSSLSLTATTGAGKTVMAAAAIEALFYGSSDLLDGFEPDPGAVVIWFSDDPALNLQTRDRLIQASEQLNVADLVVIEPPFSRKKLEPGKVYFLNTGKLGKNSLLTRGHVAETDSDQSAAFTVAPDLQSSTIWETISNTIEDEDLTVYLILDEAHRGFTPAKVQDKPTLVRRLINGHAGYKPIPIVWGISATIERFDEAMKTADASKNRRALQRVLVDPGLVQASGLVKDTIALTIPDEAGQFDLTFVRHAAERLKASTERWAGYATQQEESDVVVPLLILQVRNTPDDEAGETTWRDEIGQALDVIASVLGDIDARHVRHVLGEHKPQKFGPWEIDWIPPQRVEGTREVRVLVAKDAISTGWDCPRAEVMVSFRPAKDSTHITQLLGRMVRSPLARRVPGDERLNAVDCILPFFDRTTAGNVVKYLTGQIEEMPGSSQRKVLLAPCELTRNPAIPQSVWDVWDRLPTQTMPQRDARPVIRLTALAQALSHDGIRPRALEAVNDELIPVLDKLAADHAAALDAAVAEIWDVHVKEILGRTGGSKLTYNDFVIRADDRAIRTGFRFATKALGHSLATAYVDHLCPEDEDDDELRDAFVRTAALASTRDVRARVDNVANSIAERWFDEFRREIAKLSDERQEEYEKIRGLAVDPQRGWLGEPRLRMEDYKVVDKATGEVSDAPLLEGHLMADANGLYPLGGLNPWEVDVVRTEMSRDGALGWYRNPPRPATDSLTIAYRDDSGNWRSMHPDFVFFHEDDGEVKASIVDPHGHHLDDARMKLHALADYAERYGDHFDRIEQVTAIGNRKRTIPLHSEYSREGIRKLRRSVVEYYESDIAIVYEG</sequence>
<name>A0A316TPT9_9ACTN</name>
<dbReference type="EMBL" id="QGDD01000001">
    <property type="protein sequence ID" value="PWN04252.1"/>
    <property type="molecule type" value="Genomic_DNA"/>
</dbReference>
<evidence type="ECO:0000313" key="3">
    <source>
        <dbReference type="Proteomes" id="UP000245507"/>
    </source>
</evidence>
<keyword evidence="2" id="KW-0378">Hydrolase</keyword>
<dbReference type="Proteomes" id="UP000245507">
    <property type="component" value="Unassembled WGS sequence"/>
</dbReference>
<dbReference type="AlphaFoldDB" id="A0A316TPT9"/>
<dbReference type="GO" id="GO:0004519">
    <property type="term" value="F:endonuclease activity"/>
    <property type="evidence" value="ECO:0007669"/>
    <property type="project" value="UniProtKB-KW"/>
</dbReference>
<reference evidence="2 3" key="1">
    <citation type="submission" date="2018-05" db="EMBL/GenBank/DDBJ databases">
        <title>Nocardioides silvaticus genome.</title>
        <authorList>
            <person name="Li C."/>
            <person name="Wang G."/>
        </authorList>
    </citation>
    <scope>NUCLEOTIDE SEQUENCE [LARGE SCALE GENOMIC DNA]</scope>
    <source>
        <strain evidence="2 3">CCTCC AB 2018079</strain>
    </source>
</reference>
<dbReference type="CDD" id="cd18785">
    <property type="entry name" value="SF2_C"/>
    <property type="match status" value="1"/>
</dbReference>
<dbReference type="GO" id="GO:0005524">
    <property type="term" value="F:ATP binding"/>
    <property type="evidence" value="ECO:0007669"/>
    <property type="project" value="InterPro"/>
</dbReference>
<dbReference type="GO" id="GO:0016787">
    <property type="term" value="F:hydrolase activity"/>
    <property type="evidence" value="ECO:0007669"/>
    <property type="project" value="InterPro"/>
</dbReference>
<keyword evidence="3" id="KW-1185">Reference proteome</keyword>
<dbReference type="SUPFAM" id="SSF52540">
    <property type="entry name" value="P-loop containing nucleoside triphosphate hydrolases"/>
    <property type="match status" value="1"/>
</dbReference>
<dbReference type="RefSeq" id="WP_109691759.1">
    <property type="nucleotide sequence ID" value="NZ_QGDD01000001.1"/>
</dbReference>
<dbReference type="Pfam" id="PF04851">
    <property type="entry name" value="ResIII"/>
    <property type="match status" value="1"/>
</dbReference>
<dbReference type="InterPro" id="IPR006935">
    <property type="entry name" value="Helicase/UvrB_N"/>
</dbReference>
<gene>
    <name evidence="2" type="ORF">DJ010_00945</name>
</gene>
<dbReference type="OrthoDB" id="9804145at2"/>